<dbReference type="AlphaFoldDB" id="A0A4Y9ZPF1"/>
<dbReference type="EMBL" id="SFCI01001393">
    <property type="protein sequence ID" value="TFY75893.1"/>
    <property type="molecule type" value="Genomic_DNA"/>
</dbReference>
<organism evidence="2 3">
    <name type="scientific">Hericium alpestre</name>
    <dbReference type="NCBI Taxonomy" id="135208"/>
    <lineage>
        <taxon>Eukaryota</taxon>
        <taxon>Fungi</taxon>
        <taxon>Dikarya</taxon>
        <taxon>Basidiomycota</taxon>
        <taxon>Agaricomycotina</taxon>
        <taxon>Agaricomycetes</taxon>
        <taxon>Russulales</taxon>
        <taxon>Hericiaceae</taxon>
        <taxon>Hericium</taxon>
    </lineage>
</organism>
<accession>A0A4Y9ZPF1</accession>
<name>A0A4Y9ZPF1_9AGAM</name>
<reference evidence="2 3" key="1">
    <citation type="submission" date="2019-02" db="EMBL/GenBank/DDBJ databases">
        <title>Genome sequencing of the rare red list fungi Hericium alpestre (H. flagellum).</title>
        <authorList>
            <person name="Buettner E."/>
            <person name="Kellner H."/>
        </authorList>
    </citation>
    <scope>NUCLEOTIDE SEQUENCE [LARGE SCALE GENOMIC DNA]</scope>
    <source>
        <strain evidence="2 3">DSM 108284</strain>
    </source>
</reference>
<keyword evidence="3" id="KW-1185">Reference proteome</keyword>
<comment type="caution">
    <text evidence="2">The sequence shown here is derived from an EMBL/GenBank/DDBJ whole genome shotgun (WGS) entry which is preliminary data.</text>
</comment>
<evidence type="ECO:0000313" key="3">
    <source>
        <dbReference type="Proteomes" id="UP000298061"/>
    </source>
</evidence>
<evidence type="ECO:0000256" key="1">
    <source>
        <dbReference type="SAM" id="MobiDB-lite"/>
    </source>
</evidence>
<protein>
    <submittedName>
        <fullName evidence="2">Uncharacterized protein</fullName>
    </submittedName>
</protein>
<proteinExistence type="predicted"/>
<dbReference type="Proteomes" id="UP000298061">
    <property type="component" value="Unassembled WGS sequence"/>
</dbReference>
<gene>
    <name evidence="2" type="ORF">EWM64_g8118</name>
</gene>
<evidence type="ECO:0000313" key="2">
    <source>
        <dbReference type="EMBL" id="TFY75893.1"/>
    </source>
</evidence>
<sequence>MERDEPYSLLPPSSILPDAAVEKLARLVLPLSHENIERFLALQWLLWAKYKEELISLLLGVNVLTESSSDELLVTPESEPDAHRKRARSSSMSQATEAAEVFDSEPAVEHLPKRARLAPAIPPDTSPTPFINPRATFRVNAQPTNSAALHVTPTTSFPHPTFHAPSVTANHTQALPSSLPSTLPPAPALHPFLLPQSSRTPQYEHQVPLMFSAASTVQPMAPSPYVYHQYGAPPALPPPSAPPFAVPRGYGAHLNMSRAYGVSPSAPPPIMPRTYAVPPSMSRSTYGIPPPAPPPAVPHAYGIPPNMSRTYSISPSVPPPAMSHTYGMPPLMPHSTYGVIPSTPLPPVPPPTVPLSAMSGTYSARTYGVPPAMPHMYGVPPTAPASAEPPLAAPTPSASRTYGIRHAMPGTYGVPPITPPPITPPLTMPGIPSRQVSSTYSTSSSTLLPNFTPDASSTYTHSQYLQYPPNLYQQYYFSQPMYPPQNTGYYPPP</sequence>
<feature type="region of interest" description="Disordered" evidence="1">
    <location>
        <begin position="69"/>
        <end position="108"/>
    </location>
</feature>